<feature type="compositionally biased region" description="Gly residues" evidence="1">
    <location>
        <begin position="278"/>
        <end position="290"/>
    </location>
</feature>
<dbReference type="GeneID" id="40323527"/>
<evidence type="ECO:0000313" key="4">
    <source>
        <dbReference type="Proteomes" id="UP000284403"/>
    </source>
</evidence>
<feature type="compositionally biased region" description="Low complexity" evidence="1">
    <location>
        <begin position="261"/>
        <end position="277"/>
    </location>
</feature>
<reference evidence="3 4" key="1">
    <citation type="journal article" date="2018" name="BMC Genomics">
        <title>Genomic comparison of Trypanosoma conorhini and Trypanosoma rangeli to Trypanosoma cruzi strains of high and low virulence.</title>
        <authorList>
            <person name="Bradwell K.R."/>
            <person name="Koparde V.N."/>
            <person name="Matveyev A.V."/>
            <person name="Serrano M.G."/>
            <person name="Alves J.M."/>
            <person name="Parikh H."/>
            <person name="Huang B."/>
            <person name="Lee V."/>
            <person name="Espinosa-Alvarez O."/>
            <person name="Ortiz P.A."/>
            <person name="Costa-Martins A.G."/>
            <person name="Teixeira M.M."/>
            <person name="Buck G.A."/>
        </authorList>
    </citation>
    <scope>NUCLEOTIDE SEQUENCE [LARGE SCALE GENOMIC DNA]</scope>
    <source>
        <strain evidence="3 4">025E</strain>
    </source>
</reference>
<proteinExistence type="predicted"/>
<sequence length="379" mass="36922">MAGRALLVCALCVLCSAAGGWAWDMDYCTEENWEFLKLLNSSKNSTEILDVYCKHNTTFVAAIKNKLTATGGSAGTGIPEGIGEEKAPTRPEEGLQTNEESSSPTIKPGGDVNPAGGSSEQPEDKAQGEKGATGPAAPSVGPGEAGSPAQVPTPPPPGTPQRSPTPVAVGEKGQNPATGDTPSAGGGGENKKAQPATQEGRQGGGAGTPDGNTDAKSEVQAEAAQRPPTAAGVPDAAPSPDATQQREEAPQREGEPGGGEAARAAGAIAESNAATTRNGGGAAGAPGGVTRGADRDNTANPSTEEEGKKDANAGLQGASDGTTAVAAGGAGATVAPATNATKAEHDESDGSGTAASHSASPLALLLLLACAAAAAVLAA</sequence>
<feature type="compositionally biased region" description="Low complexity" evidence="1">
    <location>
        <begin position="317"/>
        <end position="341"/>
    </location>
</feature>
<organism evidence="3 4">
    <name type="scientific">Trypanosoma conorhini</name>
    <dbReference type="NCBI Taxonomy" id="83891"/>
    <lineage>
        <taxon>Eukaryota</taxon>
        <taxon>Discoba</taxon>
        <taxon>Euglenozoa</taxon>
        <taxon>Kinetoplastea</taxon>
        <taxon>Metakinetoplastina</taxon>
        <taxon>Trypanosomatida</taxon>
        <taxon>Trypanosomatidae</taxon>
        <taxon>Trypanosoma</taxon>
    </lineage>
</organism>
<evidence type="ECO:0000256" key="1">
    <source>
        <dbReference type="SAM" id="MobiDB-lite"/>
    </source>
</evidence>
<keyword evidence="4" id="KW-1185">Reference proteome</keyword>
<keyword evidence="2" id="KW-0732">Signal</keyword>
<dbReference type="EMBL" id="MKKU01001376">
    <property type="protein sequence ID" value="RNE95759.1"/>
    <property type="molecule type" value="Genomic_DNA"/>
</dbReference>
<gene>
    <name evidence="3" type="ORF">Tco025E_09916</name>
</gene>
<protein>
    <recommendedName>
        <fullName evidence="5">Mucin-associated surface protein (MASP)</fullName>
    </recommendedName>
</protein>
<feature type="compositionally biased region" description="Basic and acidic residues" evidence="1">
    <location>
        <begin position="83"/>
        <end position="93"/>
    </location>
</feature>
<feature type="chain" id="PRO_5019398112" description="Mucin-associated surface protein (MASP)" evidence="2">
    <location>
        <begin position="23"/>
        <end position="379"/>
    </location>
</feature>
<evidence type="ECO:0000313" key="3">
    <source>
        <dbReference type="EMBL" id="RNE95759.1"/>
    </source>
</evidence>
<accession>A0A422MRC7</accession>
<dbReference type="Proteomes" id="UP000284403">
    <property type="component" value="Unassembled WGS sequence"/>
</dbReference>
<evidence type="ECO:0008006" key="5">
    <source>
        <dbReference type="Google" id="ProtNLM"/>
    </source>
</evidence>
<comment type="caution">
    <text evidence="3">The sequence shown here is derived from an EMBL/GenBank/DDBJ whole genome shotgun (WGS) entry which is preliminary data.</text>
</comment>
<feature type="compositionally biased region" description="Polar residues" evidence="1">
    <location>
        <begin position="95"/>
        <end position="105"/>
    </location>
</feature>
<dbReference type="AlphaFoldDB" id="A0A422MRC7"/>
<feature type="signal peptide" evidence="2">
    <location>
        <begin position="1"/>
        <end position="22"/>
    </location>
</feature>
<dbReference type="RefSeq" id="XP_029223148.1">
    <property type="nucleotide sequence ID" value="XM_029376719.1"/>
</dbReference>
<name>A0A422MRC7_9TRYP</name>
<feature type="compositionally biased region" description="Basic and acidic residues" evidence="1">
    <location>
        <begin position="244"/>
        <end position="255"/>
    </location>
</feature>
<evidence type="ECO:0000256" key="2">
    <source>
        <dbReference type="SAM" id="SignalP"/>
    </source>
</evidence>
<feature type="region of interest" description="Disordered" evidence="1">
    <location>
        <begin position="69"/>
        <end position="357"/>
    </location>
</feature>